<protein>
    <recommendedName>
        <fullName evidence="4">Lipoprotein</fullName>
    </recommendedName>
</protein>
<evidence type="ECO:0000313" key="3">
    <source>
        <dbReference type="Proteomes" id="UP001596103"/>
    </source>
</evidence>
<sequence>MQASLLRTIGVAVGAALLLVACPVPVPPGYYDSRANVPATVPESIKKGESTREDVLMQFGEPDTVAVDESWVEYGSSYTLGGLVLFMCAGGGCAAVGAMDMRFRRMIIEFDQTGVTTEIILESKDCFQYAAGGSRGGGTTKPCLDSLGLDVPEAFHLPSVRE</sequence>
<organism evidence="2 3">
    <name type="scientific">Paraburkholderia denitrificans</name>
    <dbReference type="NCBI Taxonomy" id="694025"/>
    <lineage>
        <taxon>Bacteria</taxon>
        <taxon>Pseudomonadati</taxon>
        <taxon>Pseudomonadota</taxon>
        <taxon>Betaproteobacteria</taxon>
        <taxon>Burkholderiales</taxon>
        <taxon>Burkholderiaceae</taxon>
        <taxon>Paraburkholderia</taxon>
    </lineage>
</organism>
<evidence type="ECO:0008006" key="4">
    <source>
        <dbReference type="Google" id="ProtNLM"/>
    </source>
</evidence>
<dbReference type="RefSeq" id="WP_377714714.1">
    <property type="nucleotide sequence ID" value="NZ_JBHSMP010000036.1"/>
</dbReference>
<proteinExistence type="predicted"/>
<evidence type="ECO:0000256" key="1">
    <source>
        <dbReference type="SAM" id="Phobius"/>
    </source>
</evidence>
<name>A0ABW0JEY2_9BURK</name>
<comment type="caution">
    <text evidence="2">The sequence shown here is derived from an EMBL/GenBank/DDBJ whole genome shotgun (WGS) entry which is preliminary data.</text>
</comment>
<gene>
    <name evidence="2" type="ORF">ACFPTO_22055</name>
</gene>
<feature type="transmembrane region" description="Helical" evidence="1">
    <location>
        <begin position="78"/>
        <end position="98"/>
    </location>
</feature>
<dbReference type="Proteomes" id="UP001596103">
    <property type="component" value="Unassembled WGS sequence"/>
</dbReference>
<reference evidence="3" key="1">
    <citation type="journal article" date="2019" name="Int. J. Syst. Evol. Microbiol.">
        <title>The Global Catalogue of Microorganisms (GCM) 10K type strain sequencing project: providing services to taxonomists for standard genome sequencing and annotation.</title>
        <authorList>
            <consortium name="The Broad Institute Genomics Platform"/>
            <consortium name="The Broad Institute Genome Sequencing Center for Infectious Disease"/>
            <person name="Wu L."/>
            <person name="Ma J."/>
        </authorList>
    </citation>
    <scope>NUCLEOTIDE SEQUENCE [LARGE SCALE GENOMIC DNA]</scope>
    <source>
        <strain evidence="3">CCUG 56042</strain>
    </source>
</reference>
<accession>A0ABW0JEY2</accession>
<dbReference type="EMBL" id="JBHSMP010000036">
    <property type="protein sequence ID" value="MFC5431466.1"/>
    <property type="molecule type" value="Genomic_DNA"/>
</dbReference>
<evidence type="ECO:0000313" key="2">
    <source>
        <dbReference type="EMBL" id="MFC5431466.1"/>
    </source>
</evidence>
<dbReference type="PROSITE" id="PS51257">
    <property type="entry name" value="PROKAR_LIPOPROTEIN"/>
    <property type="match status" value="1"/>
</dbReference>
<keyword evidence="1" id="KW-1133">Transmembrane helix</keyword>
<keyword evidence="3" id="KW-1185">Reference proteome</keyword>
<keyword evidence="1" id="KW-0812">Transmembrane</keyword>
<keyword evidence="1" id="KW-0472">Membrane</keyword>